<dbReference type="InterPro" id="IPR000210">
    <property type="entry name" value="BTB/POZ_dom"/>
</dbReference>
<evidence type="ECO:0000313" key="3">
    <source>
        <dbReference type="Proteomes" id="UP000193067"/>
    </source>
</evidence>
<reference evidence="2 3" key="1">
    <citation type="journal article" date="2015" name="Biotechnol. Biofuels">
        <title>Enhanced degradation of softwood versus hardwood by the white-rot fungus Pycnoporus coccineus.</title>
        <authorList>
            <person name="Couturier M."/>
            <person name="Navarro D."/>
            <person name="Chevret D."/>
            <person name="Henrissat B."/>
            <person name="Piumi F."/>
            <person name="Ruiz-Duenas F.J."/>
            <person name="Martinez A.T."/>
            <person name="Grigoriev I.V."/>
            <person name="Riley R."/>
            <person name="Lipzen A."/>
            <person name="Berrin J.G."/>
            <person name="Master E.R."/>
            <person name="Rosso M.N."/>
        </authorList>
    </citation>
    <scope>NUCLEOTIDE SEQUENCE [LARGE SCALE GENOMIC DNA]</scope>
    <source>
        <strain evidence="2 3">BRFM310</strain>
    </source>
</reference>
<dbReference type="SMART" id="SM00225">
    <property type="entry name" value="BTB"/>
    <property type="match status" value="1"/>
</dbReference>
<sequence>MEAKADSETIAIGSSTDSGTMCPKAVRHPHLYLEHEEGTVIILVEETLFKIHGYFLKHYSVTFGAILSLHPGDAPVEGRSDELPVQLPQVEATDFERFLYLFYPTSVPLGDLTTLEDWKSVLRIAHRYMFMEHRGLAIERLKTLCTPVDRIILSREYDIEGWLEGAYYELCMRDEALNLEEGTRLGMADVIAISGLRQLVRGGIAMEARTIVWYIQQKLRQSVSP</sequence>
<gene>
    <name evidence="2" type="ORF">PYCCODRAFT_1436867</name>
</gene>
<evidence type="ECO:0000259" key="1">
    <source>
        <dbReference type="PROSITE" id="PS50097"/>
    </source>
</evidence>
<proteinExistence type="predicted"/>
<name>A0A1Y2II06_TRAC3</name>
<dbReference type="OrthoDB" id="3248190at2759"/>
<dbReference type="Proteomes" id="UP000193067">
    <property type="component" value="Unassembled WGS sequence"/>
</dbReference>
<dbReference type="PROSITE" id="PS50097">
    <property type="entry name" value="BTB"/>
    <property type="match status" value="1"/>
</dbReference>
<dbReference type="SUPFAM" id="SSF54695">
    <property type="entry name" value="POZ domain"/>
    <property type="match status" value="1"/>
</dbReference>
<dbReference type="EMBL" id="KZ084115">
    <property type="protein sequence ID" value="OSD00806.1"/>
    <property type="molecule type" value="Genomic_DNA"/>
</dbReference>
<dbReference type="Gene3D" id="3.30.710.10">
    <property type="entry name" value="Potassium Channel Kv1.1, Chain A"/>
    <property type="match status" value="1"/>
</dbReference>
<dbReference type="Pfam" id="PF00651">
    <property type="entry name" value="BTB"/>
    <property type="match status" value="1"/>
</dbReference>
<dbReference type="STRING" id="1353009.A0A1Y2II06"/>
<evidence type="ECO:0000313" key="2">
    <source>
        <dbReference type="EMBL" id="OSD00806.1"/>
    </source>
</evidence>
<organism evidence="2 3">
    <name type="scientific">Trametes coccinea (strain BRFM310)</name>
    <name type="common">Pycnoporus coccineus</name>
    <dbReference type="NCBI Taxonomy" id="1353009"/>
    <lineage>
        <taxon>Eukaryota</taxon>
        <taxon>Fungi</taxon>
        <taxon>Dikarya</taxon>
        <taxon>Basidiomycota</taxon>
        <taxon>Agaricomycotina</taxon>
        <taxon>Agaricomycetes</taxon>
        <taxon>Polyporales</taxon>
        <taxon>Polyporaceae</taxon>
        <taxon>Trametes</taxon>
    </lineage>
</organism>
<feature type="domain" description="BTB" evidence="1">
    <location>
        <begin position="38"/>
        <end position="111"/>
    </location>
</feature>
<protein>
    <recommendedName>
        <fullName evidence="1">BTB domain-containing protein</fullName>
    </recommendedName>
</protein>
<dbReference type="AlphaFoldDB" id="A0A1Y2II06"/>
<accession>A0A1Y2II06</accession>
<dbReference type="InterPro" id="IPR011333">
    <property type="entry name" value="SKP1/BTB/POZ_sf"/>
</dbReference>
<keyword evidence="3" id="KW-1185">Reference proteome</keyword>